<evidence type="ECO:0000313" key="1">
    <source>
        <dbReference type="EMBL" id="MCY1081808.1"/>
    </source>
</evidence>
<comment type="caution">
    <text evidence="1">The sequence shown here is derived from an EMBL/GenBank/DDBJ whole genome shotgun (WGS) entry which is preliminary data.</text>
</comment>
<gene>
    <name evidence="1" type="ORF">OV287_45915</name>
</gene>
<organism evidence="1 2">
    <name type="scientific">Archangium lansingense</name>
    <dbReference type="NCBI Taxonomy" id="2995310"/>
    <lineage>
        <taxon>Bacteria</taxon>
        <taxon>Pseudomonadati</taxon>
        <taxon>Myxococcota</taxon>
        <taxon>Myxococcia</taxon>
        <taxon>Myxococcales</taxon>
        <taxon>Cystobacterineae</taxon>
        <taxon>Archangiaceae</taxon>
        <taxon>Archangium</taxon>
    </lineage>
</organism>
<dbReference type="RefSeq" id="WP_267540393.1">
    <property type="nucleotide sequence ID" value="NZ_JAPNKA010000001.1"/>
</dbReference>
<evidence type="ECO:0000313" key="2">
    <source>
        <dbReference type="Proteomes" id="UP001207654"/>
    </source>
</evidence>
<name>A0ABT4AJD5_9BACT</name>
<protein>
    <submittedName>
        <fullName evidence="1">Uncharacterized protein</fullName>
    </submittedName>
</protein>
<dbReference type="Proteomes" id="UP001207654">
    <property type="component" value="Unassembled WGS sequence"/>
</dbReference>
<accession>A0ABT4AJD5</accession>
<dbReference type="EMBL" id="JAPNKA010000001">
    <property type="protein sequence ID" value="MCY1081808.1"/>
    <property type="molecule type" value="Genomic_DNA"/>
</dbReference>
<reference evidence="1 2" key="1">
    <citation type="submission" date="2022-11" db="EMBL/GenBank/DDBJ databases">
        <title>Minimal conservation of predation-associated metabolite biosynthetic gene clusters underscores biosynthetic potential of Myxococcota including descriptions for ten novel species: Archangium lansinium sp. nov., Myxococcus landrumus sp. nov., Nannocystis bai.</title>
        <authorList>
            <person name="Ahearne A."/>
            <person name="Stevens C."/>
            <person name="Phillips K."/>
        </authorList>
    </citation>
    <scope>NUCLEOTIDE SEQUENCE [LARGE SCALE GENOMIC DNA]</scope>
    <source>
        <strain evidence="1 2">MIWBW</strain>
    </source>
</reference>
<sequence>MGLIAWLELRLAGTDLPQRLMGGVLVCGDAAQQELTGEALELIDQYSPERRAQRKGLLNRVVATEKDSSYSREIGVVYVNFREWTDAFSLGVLLLYYLEHGRMFAALPKVRLPDVKARIRASWIAPRRFAAWYGETHDLEEEEVGAMMEMIEAIKDAQLRRAERTGLYWRVRRLLEALRL</sequence>
<proteinExistence type="predicted"/>
<keyword evidence="2" id="KW-1185">Reference proteome</keyword>